<comment type="function">
    <text evidence="4">Involved in the oxidation of myo-inositol (MI) to 2-keto-myo-inositol (2KMI or 2-inosose).</text>
</comment>
<dbReference type="GO" id="GO:0000166">
    <property type="term" value="F:nucleotide binding"/>
    <property type="evidence" value="ECO:0007669"/>
    <property type="project" value="InterPro"/>
</dbReference>
<dbReference type="Pfam" id="PF02894">
    <property type="entry name" value="GFO_IDH_MocA_C"/>
    <property type="match status" value="1"/>
</dbReference>
<comment type="caution">
    <text evidence="7">The sequence shown here is derived from an EMBL/GenBank/DDBJ whole genome shotgun (WGS) entry which is preliminary data.</text>
</comment>
<dbReference type="SUPFAM" id="SSF55347">
    <property type="entry name" value="Glyceraldehyde-3-phosphate dehydrogenase-like, C-terminal domain"/>
    <property type="match status" value="1"/>
</dbReference>
<dbReference type="InterPro" id="IPR036291">
    <property type="entry name" value="NAD(P)-bd_dom_sf"/>
</dbReference>
<dbReference type="GO" id="GO:0050112">
    <property type="term" value="F:inositol 2-dehydrogenase (NAD+) activity"/>
    <property type="evidence" value="ECO:0007669"/>
    <property type="project" value="UniProtKB-UniRule"/>
</dbReference>
<dbReference type="Gene3D" id="3.30.360.10">
    <property type="entry name" value="Dihydrodipicolinate Reductase, domain 2"/>
    <property type="match status" value="1"/>
</dbReference>
<evidence type="ECO:0000259" key="6">
    <source>
        <dbReference type="Pfam" id="PF02894"/>
    </source>
</evidence>
<dbReference type="AlphaFoldDB" id="A0A7W8VFD4"/>
<organism evidence="7 8">
    <name type="scientific">Nocardiopsis composta</name>
    <dbReference type="NCBI Taxonomy" id="157465"/>
    <lineage>
        <taxon>Bacteria</taxon>
        <taxon>Bacillati</taxon>
        <taxon>Actinomycetota</taxon>
        <taxon>Actinomycetes</taxon>
        <taxon>Streptosporangiales</taxon>
        <taxon>Nocardiopsidaceae</taxon>
        <taxon>Nocardiopsis</taxon>
    </lineage>
</organism>
<dbReference type="SUPFAM" id="SSF51735">
    <property type="entry name" value="NAD(P)-binding Rossmann-fold domains"/>
    <property type="match status" value="1"/>
</dbReference>
<dbReference type="Proteomes" id="UP000572635">
    <property type="component" value="Unassembled WGS sequence"/>
</dbReference>
<feature type="domain" description="Gfo/Idh/MocA-like oxidoreductase C-terminal" evidence="6">
    <location>
        <begin position="135"/>
        <end position="323"/>
    </location>
</feature>
<evidence type="ECO:0000256" key="4">
    <source>
        <dbReference type="HAMAP-Rule" id="MF_01671"/>
    </source>
</evidence>
<dbReference type="InterPro" id="IPR023794">
    <property type="entry name" value="MI/DCI_dehydrogenase"/>
</dbReference>
<sequence>MPLNVGLVGAGMIGADHARRIGTAVAGARVAAVTDIDPDRAAAVAASCGARTAASDREVVDAGDVDAVLVASWGPAHAESVLAAVAARKPVFCEKPLATTAEDCLKIIEAEQASGRRLVQVGFMRRYDTGYRALKRLVDGGDLGEPLMVHCVHRNAEVPESYHSAMAVQDTAVHEIDAVRWLLDDEITSAQVLFPKRTRNRFDHLRDPQVMLFETASGARVDVEVFVNCRYGYDIRCEVVGETGTAELPPPAEPAVRSAARLSTAVVQDWKDRFADAYDTEIREWTAAAAEGTASGPSSWDGYAAAVVTDAAVRSQQTGDVVPTGIGRRPDFYA</sequence>
<comment type="subunit">
    <text evidence="4">Homotetramer.</text>
</comment>
<dbReference type="EMBL" id="JACHDB010000001">
    <property type="protein sequence ID" value="MBB5434292.1"/>
    <property type="molecule type" value="Genomic_DNA"/>
</dbReference>
<dbReference type="Gene3D" id="3.40.50.720">
    <property type="entry name" value="NAD(P)-binding Rossmann-like Domain"/>
    <property type="match status" value="1"/>
</dbReference>
<feature type="domain" description="Gfo/Idh/MocA-like oxidoreductase N-terminal" evidence="5">
    <location>
        <begin position="3"/>
        <end position="123"/>
    </location>
</feature>
<evidence type="ECO:0000256" key="2">
    <source>
        <dbReference type="ARBA" id="ARBA00023002"/>
    </source>
</evidence>
<dbReference type="RefSeq" id="WP_184394797.1">
    <property type="nucleotide sequence ID" value="NZ_BAAAJD010000121.1"/>
</dbReference>
<reference evidence="7 8" key="1">
    <citation type="submission" date="2020-08" db="EMBL/GenBank/DDBJ databases">
        <title>Sequencing the genomes of 1000 actinobacteria strains.</title>
        <authorList>
            <person name="Klenk H.-P."/>
        </authorList>
    </citation>
    <scope>NUCLEOTIDE SEQUENCE [LARGE SCALE GENOMIC DNA]</scope>
    <source>
        <strain evidence="7 8">DSM 44551</strain>
    </source>
</reference>
<evidence type="ECO:0000259" key="5">
    <source>
        <dbReference type="Pfam" id="PF01408"/>
    </source>
</evidence>
<accession>A0A7W8VFD4</accession>
<dbReference type="EC" id="1.1.1.18" evidence="4"/>
<keyword evidence="3 4" id="KW-0520">NAD</keyword>
<comment type="catalytic activity">
    <reaction evidence="4">
        <text>myo-inositol + NAD(+) = scyllo-inosose + NADH + H(+)</text>
        <dbReference type="Rhea" id="RHEA:16949"/>
        <dbReference type="ChEBI" id="CHEBI:15378"/>
        <dbReference type="ChEBI" id="CHEBI:17268"/>
        <dbReference type="ChEBI" id="CHEBI:17811"/>
        <dbReference type="ChEBI" id="CHEBI:57540"/>
        <dbReference type="ChEBI" id="CHEBI:57945"/>
        <dbReference type="EC" id="1.1.1.18"/>
    </reaction>
</comment>
<evidence type="ECO:0000256" key="1">
    <source>
        <dbReference type="ARBA" id="ARBA00010928"/>
    </source>
</evidence>
<keyword evidence="8" id="KW-1185">Reference proteome</keyword>
<gene>
    <name evidence="4" type="primary">iolG</name>
    <name evidence="7" type="ORF">HDA36_004376</name>
</gene>
<comment type="similarity">
    <text evidence="1 4">Belongs to the Gfo/Idh/MocA family.</text>
</comment>
<dbReference type="PANTHER" id="PTHR43593">
    <property type="match status" value="1"/>
</dbReference>
<dbReference type="InterPro" id="IPR000683">
    <property type="entry name" value="Gfo/Idh/MocA-like_OxRdtase_N"/>
</dbReference>
<evidence type="ECO:0000256" key="3">
    <source>
        <dbReference type="ARBA" id="ARBA00023027"/>
    </source>
</evidence>
<dbReference type="GO" id="GO:0019310">
    <property type="term" value="P:inositol catabolic process"/>
    <property type="evidence" value="ECO:0007669"/>
    <property type="project" value="UniProtKB-UniRule"/>
</dbReference>
<keyword evidence="2 4" id="KW-0560">Oxidoreductase</keyword>
<dbReference type="InterPro" id="IPR050424">
    <property type="entry name" value="Gfo-Idh-MocA_inositol_DH"/>
</dbReference>
<dbReference type="HAMAP" id="MF_01671">
    <property type="entry name" value="IolG"/>
    <property type="match status" value="1"/>
</dbReference>
<evidence type="ECO:0000313" key="7">
    <source>
        <dbReference type="EMBL" id="MBB5434292.1"/>
    </source>
</evidence>
<evidence type="ECO:0000313" key="8">
    <source>
        <dbReference type="Proteomes" id="UP000572635"/>
    </source>
</evidence>
<protein>
    <recommendedName>
        <fullName evidence="4">Inositol 2-dehydrogenase</fullName>
        <ecNumber evidence="4">1.1.1.18</ecNumber>
    </recommendedName>
    <alternativeName>
        <fullName evidence="4">Myo-inositol 2-dehydrogenase</fullName>
        <shortName evidence="4">MI 2-dehydrogenase</shortName>
    </alternativeName>
</protein>
<dbReference type="PANTHER" id="PTHR43593:SF1">
    <property type="entry name" value="INOSITOL 2-DEHYDROGENASE"/>
    <property type="match status" value="1"/>
</dbReference>
<name>A0A7W8VFD4_9ACTN</name>
<dbReference type="Pfam" id="PF01408">
    <property type="entry name" value="GFO_IDH_MocA"/>
    <property type="match status" value="1"/>
</dbReference>
<proteinExistence type="inferred from homology"/>
<dbReference type="InterPro" id="IPR004104">
    <property type="entry name" value="Gfo/Idh/MocA-like_OxRdtase_C"/>
</dbReference>